<evidence type="ECO:0000256" key="1">
    <source>
        <dbReference type="ARBA" id="ARBA00023015"/>
    </source>
</evidence>
<dbReference type="Gene3D" id="1.10.10.60">
    <property type="entry name" value="Homeodomain-like"/>
    <property type="match status" value="2"/>
</dbReference>
<keyword evidence="3" id="KW-0804">Transcription</keyword>
<keyword evidence="1" id="KW-0805">Transcription regulation</keyword>
<dbReference type="EMBL" id="JXOK01000058">
    <property type="protein sequence ID" value="KIN10182.1"/>
    <property type="molecule type" value="Genomic_DNA"/>
</dbReference>
<evidence type="ECO:0000256" key="3">
    <source>
        <dbReference type="ARBA" id="ARBA00023163"/>
    </source>
</evidence>
<dbReference type="SMART" id="SM00342">
    <property type="entry name" value="HTH_ARAC"/>
    <property type="match status" value="1"/>
</dbReference>
<dbReference type="GO" id="GO:0003700">
    <property type="term" value="F:DNA-binding transcription factor activity"/>
    <property type="evidence" value="ECO:0007669"/>
    <property type="project" value="InterPro"/>
</dbReference>
<protein>
    <submittedName>
        <fullName evidence="5">AraC family transcriptional regulator</fullName>
    </submittedName>
</protein>
<proteinExistence type="predicted"/>
<dbReference type="OrthoDB" id="5740883at2"/>
<evidence type="ECO:0000259" key="4">
    <source>
        <dbReference type="PROSITE" id="PS01124"/>
    </source>
</evidence>
<organism evidence="5 6">
    <name type="scientific">Vibrio mytili</name>
    <dbReference type="NCBI Taxonomy" id="50718"/>
    <lineage>
        <taxon>Bacteria</taxon>
        <taxon>Pseudomonadati</taxon>
        <taxon>Pseudomonadota</taxon>
        <taxon>Gammaproteobacteria</taxon>
        <taxon>Vibrionales</taxon>
        <taxon>Vibrionaceae</taxon>
        <taxon>Vibrio</taxon>
    </lineage>
</organism>
<dbReference type="InterPro" id="IPR018060">
    <property type="entry name" value="HTH_AraC"/>
</dbReference>
<sequence>MNQTQIRRNVIARRQGQHLHNYAQILLGWRGTMACEFELESGNIGHGTVAIVPDNAPHFYNGLSEDSELFVIDLAPADPYIQALEQACNLSLKESVFQQPYFLDLGTESQVLLDFAAQKVSQGQMSPQINCQLVSLFLTQLGQMSSSATLPAPHRRLEASHLNTYIDKNISTPLTNAQLAQAMHLSESHFYCLFQRQFGVTPQKYVLQRRMQKAQFLLRNSHMPMTELAAEVGFSQLSSFSRAYKRSFQHSPSDVRRTSR</sequence>
<dbReference type="InterPro" id="IPR050204">
    <property type="entry name" value="AraC_XylS_family_regulators"/>
</dbReference>
<evidence type="ECO:0000313" key="5">
    <source>
        <dbReference type="EMBL" id="KIN10182.1"/>
    </source>
</evidence>
<evidence type="ECO:0000313" key="6">
    <source>
        <dbReference type="Proteomes" id="UP000031977"/>
    </source>
</evidence>
<dbReference type="InterPro" id="IPR011051">
    <property type="entry name" value="RmlC_Cupin_sf"/>
</dbReference>
<keyword evidence="2" id="KW-0238">DNA-binding</keyword>
<dbReference type="InterPro" id="IPR018062">
    <property type="entry name" value="HTH_AraC-typ_CS"/>
</dbReference>
<dbReference type="InterPro" id="IPR009057">
    <property type="entry name" value="Homeodomain-like_sf"/>
</dbReference>
<dbReference type="InterPro" id="IPR020449">
    <property type="entry name" value="Tscrpt_reg_AraC-type_HTH"/>
</dbReference>
<dbReference type="GO" id="GO:0043565">
    <property type="term" value="F:sequence-specific DNA binding"/>
    <property type="evidence" value="ECO:0007669"/>
    <property type="project" value="InterPro"/>
</dbReference>
<feature type="domain" description="HTH araC/xylS-type" evidence="4">
    <location>
        <begin position="160"/>
        <end position="258"/>
    </location>
</feature>
<keyword evidence="6" id="KW-1185">Reference proteome</keyword>
<dbReference type="AlphaFoldDB" id="A0A0C3I7A3"/>
<dbReference type="SUPFAM" id="SSF51182">
    <property type="entry name" value="RmlC-like cupins"/>
    <property type="match status" value="1"/>
</dbReference>
<dbReference type="Pfam" id="PF12833">
    <property type="entry name" value="HTH_18"/>
    <property type="match status" value="1"/>
</dbReference>
<comment type="caution">
    <text evidence="5">The sequence shown here is derived from an EMBL/GenBank/DDBJ whole genome shotgun (WGS) entry which is preliminary data.</text>
</comment>
<dbReference type="STRING" id="50718.SU60_15070"/>
<evidence type="ECO:0000256" key="2">
    <source>
        <dbReference type="ARBA" id="ARBA00023125"/>
    </source>
</evidence>
<reference evidence="5 6" key="1">
    <citation type="submission" date="2015-01" db="EMBL/GenBank/DDBJ databases">
        <title>Draft genome of Vibrio mytili type strain CAIM 528.</title>
        <authorList>
            <person name="Gonzalez-Castillo A."/>
            <person name="Gomez-Gil B."/>
            <person name="Enciso-Ibarra J."/>
        </authorList>
    </citation>
    <scope>NUCLEOTIDE SEQUENCE [LARGE SCALE GENOMIC DNA]</scope>
    <source>
        <strain evidence="5 6">CAIM 528</strain>
    </source>
</reference>
<dbReference type="Proteomes" id="UP000031977">
    <property type="component" value="Unassembled WGS sequence"/>
</dbReference>
<dbReference type="RefSeq" id="WP_041156238.1">
    <property type="nucleotide sequence ID" value="NZ_CBCRVP010000020.1"/>
</dbReference>
<dbReference type="SUPFAM" id="SSF46689">
    <property type="entry name" value="Homeodomain-like"/>
    <property type="match status" value="2"/>
</dbReference>
<dbReference type="PANTHER" id="PTHR46796:SF10">
    <property type="entry name" value="TRANSCRIPTIONAL ACTIVATOR FEAR"/>
    <property type="match status" value="1"/>
</dbReference>
<dbReference type="PANTHER" id="PTHR46796">
    <property type="entry name" value="HTH-TYPE TRANSCRIPTIONAL ACTIVATOR RHAS-RELATED"/>
    <property type="match status" value="1"/>
</dbReference>
<gene>
    <name evidence="5" type="ORF">SU60_15070</name>
</gene>
<accession>A0A0C3I7A3</accession>
<dbReference type="PROSITE" id="PS01124">
    <property type="entry name" value="HTH_ARAC_FAMILY_2"/>
    <property type="match status" value="1"/>
</dbReference>
<name>A0A0C3I7A3_9VIBR</name>
<dbReference type="PROSITE" id="PS00041">
    <property type="entry name" value="HTH_ARAC_FAMILY_1"/>
    <property type="match status" value="1"/>
</dbReference>
<dbReference type="PRINTS" id="PR00032">
    <property type="entry name" value="HTHARAC"/>
</dbReference>